<dbReference type="PANTHER" id="PTHR42836:SF1">
    <property type="entry name" value="7-CARBOXY-7-DEAZAGUANINE SYNTHASE"/>
    <property type="match status" value="1"/>
</dbReference>
<evidence type="ECO:0000256" key="3">
    <source>
        <dbReference type="ARBA" id="ARBA00022723"/>
    </source>
</evidence>
<dbReference type="PROSITE" id="PS51918">
    <property type="entry name" value="RADICAL_SAM"/>
    <property type="match status" value="1"/>
</dbReference>
<comment type="cofactor">
    <cofactor evidence="8">
        <name>[4Fe-4S] cluster</name>
        <dbReference type="ChEBI" id="CHEBI:49883"/>
    </cofactor>
    <text evidence="8">Binds 1 [4Fe-4S] cluster. The cluster is coordinated with 3 cysteines and an exchangeable S-adenosyl-L-methionine.</text>
</comment>
<evidence type="ECO:0000256" key="5">
    <source>
        <dbReference type="ARBA" id="ARBA00023004"/>
    </source>
</evidence>
<evidence type="ECO:0000313" key="9">
    <source>
        <dbReference type="EMBL" id="SUX10626.1"/>
    </source>
</evidence>
<keyword evidence="6 8" id="KW-0411">Iron-sulfur</keyword>
<dbReference type="SUPFAM" id="SSF102114">
    <property type="entry name" value="Radical SAM enzymes"/>
    <property type="match status" value="1"/>
</dbReference>
<dbReference type="UniPathway" id="UPA00391"/>
<evidence type="ECO:0000256" key="2">
    <source>
        <dbReference type="ARBA" id="ARBA00022691"/>
    </source>
</evidence>
<keyword evidence="8" id="KW-0671">Queuosine biosynthesis</keyword>
<comment type="subunit">
    <text evidence="8">Homodimer.</text>
</comment>
<evidence type="ECO:0000256" key="4">
    <source>
        <dbReference type="ARBA" id="ARBA00022842"/>
    </source>
</evidence>
<dbReference type="HAMAP" id="MF_00917">
    <property type="entry name" value="QueE"/>
    <property type="match status" value="1"/>
</dbReference>
<dbReference type="RefSeq" id="WP_089183014.1">
    <property type="nucleotide sequence ID" value="NZ_CP043427.1"/>
</dbReference>
<keyword evidence="1 8" id="KW-0004">4Fe-4S</keyword>
<dbReference type="Gene3D" id="3.20.20.70">
    <property type="entry name" value="Aldolase class I"/>
    <property type="match status" value="1"/>
</dbReference>
<evidence type="ECO:0000256" key="7">
    <source>
        <dbReference type="ARBA" id="ARBA00023239"/>
    </source>
</evidence>
<evidence type="ECO:0000313" key="10">
    <source>
        <dbReference type="Proteomes" id="UP000254920"/>
    </source>
</evidence>
<proteinExistence type="inferred from homology"/>
<accession>A0A381DIY0</accession>
<feature type="binding site" evidence="8">
    <location>
        <begin position="11"/>
        <end position="13"/>
    </location>
    <ligand>
        <name>substrate</name>
    </ligand>
</feature>
<dbReference type="GO" id="GO:0008616">
    <property type="term" value="P:tRNA queuosine(34) biosynthetic process"/>
    <property type="evidence" value="ECO:0007669"/>
    <property type="project" value="UniProtKB-UniRule"/>
</dbReference>
<keyword evidence="5 8" id="KW-0408">Iron</keyword>
<keyword evidence="3 8" id="KW-0479">Metal-binding</keyword>
<dbReference type="GO" id="GO:0000287">
    <property type="term" value="F:magnesium ion binding"/>
    <property type="evidence" value="ECO:0007669"/>
    <property type="project" value="UniProtKB-UniRule"/>
</dbReference>
<feature type="binding site" evidence="8">
    <location>
        <position position="30"/>
    </location>
    <ligand>
        <name>[4Fe-4S] cluster</name>
        <dbReference type="ChEBI" id="CHEBI:49883"/>
        <note>4Fe-4S-S-AdoMet</note>
    </ligand>
</feature>
<feature type="binding site" evidence="8">
    <location>
        <position position="94"/>
    </location>
    <ligand>
        <name>substrate</name>
    </ligand>
</feature>
<comment type="catalytic activity">
    <reaction evidence="8">
        <text>6-carboxy-5,6,7,8-tetrahydropterin + H(+) = 7-carboxy-7-carbaguanine + NH4(+)</text>
        <dbReference type="Rhea" id="RHEA:27974"/>
        <dbReference type="ChEBI" id="CHEBI:15378"/>
        <dbReference type="ChEBI" id="CHEBI:28938"/>
        <dbReference type="ChEBI" id="CHEBI:61032"/>
        <dbReference type="ChEBI" id="CHEBI:61036"/>
        <dbReference type="EC" id="4.3.99.3"/>
    </reaction>
</comment>
<dbReference type="PANTHER" id="PTHR42836">
    <property type="entry name" value="7-CARBOXY-7-DEAZAGUANINE SYNTHASE"/>
    <property type="match status" value="1"/>
</dbReference>
<dbReference type="EMBL" id="UFVD01000001">
    <property type="protein sequence ID" value="SUX10626.1"/>
    <property type="molecule type" value="Genomic_DNA"/>
</dbReference>
<comment type="cofactor">
    <cofactor evidence="8">
        <name>Mg(2+)</name>
        <dbReference type="ChEBI" id="CHEBI:18420"/>
    </cofactor>
</comment>
<dbReference type="EC" id="4.3.99.3" evidence="8"/>
<reference evidence="9 10" key="1">
    <citation type="submission" date="2018-06" db="EMBL/GenBank/DDBJ databases">
        <authorList>
            <consortium name="Pathogen Informatics"/>
            <person name="Doyle S."/>
        </authorList>
    </citation>
    <scope>NUCLEOTIDE SEQUENCE [LARGE SCALE GENOMIC DNA]</scope>
    <source>
        <strain evidence="9 10">NCTC12475</strain>
    </source>
</reference>
<comment type="function">
    <text evidence="8">Catalyzes the complex heterocyclic radical-mediated conversion of 6-carboxy-5,6,7,8-tetrahydropterin (CPH4) to 7-carboxy-7-deazaguanine (CDG), a step common to the biosynthetic pathways of all 7-deazapurine-containing compounds.</text>
</comment>
<dbReference type="InterPro" id="IPR013785">
    <property type="entry name" value="Aldolase_TIM"/>
</dbReference>
<comment type="similarity">
    <text evidence="8">Belongs to the radical SAM superfamily. 7-carboxy-7-deazaguanine synthase family.</text>
</comment>
<dbReference type="GO" id="GO:0016840">
    <property type="term" value="F:carbon-nitrogen lyase activity"/>
    <property type="evidence" value="ECO:0007669"/>
    <property type="project" value="UniProtKB-UniRule"/>
</dbReference>
<comment type="cofactor">
    <cofactor evidence="8">
        <name>S-adenosyl-L-methionine</name>
        <dbReference type="ChEBI" id="CHEBI:59789"/>
    </cofactor>
    <text evidence="8">Binds 1 S-adenosyl-L-methionine per subunit.</text>
</comment>
<evidence type="ECO:0000256" key="8">
    <source>
        <dbReference type="HAMAP-Rule" id="MF_00917"/>
    </source>
</evidence>
<dbReference type="GO" id="GO:1904047">
    <property type="term" value="F:S-adenosyl-L-methionine binding"/>
    <property type="evidence" value="ECO:0007669"/>
    <property type="project" value="UniProtKB-UniRule"/>
</dbReference>
<organism evidence="9 10">
    <name type="scientific">Campylobacter sputorum subsp. sputorum</name>
    <dbReference type="NCBI Taxonomy" id="32024"/>
    <lineage>
        <taxon>Bacteria</taxon>
        <taxon>Pseudomonadati</taxon>
        <taxon>Campylobacterota</taxon>
        <taxon>Epsilonproteobacteria</taxon>
        <taxon>Campylobacterales</taxon>
        <taxon>Campylobacteraceae</taxon>
        <taxon>Campylobacter</taxon>
    </lineage>
</organism>
<keyword evidence="4 8" id="KW-0460">Magnesium</keyword>
<comment type="caution">
    <text evidence="8">Lacks conserved residue(s) required for the propagation of feature annotation.</text>
</comment>
<comment type="pathway">
    <text evidence="8">Purine metabolism; 7-cyano-7-deazaguanine biosynthesis.</text>
</comment>
<dbReference type="Proteomes" id="UP000254920">
    <property type="component" value="Unassembled WGS sequence"/>
</dbReference>
<dbReference type="Pfam" id="PF13353">
    <property type="entry name" value="Fer4_12"/>
    <property type="match status" value="1"/>
</dbReference>
<dbReference type="AlphaFoldDB" id="A0A381DIY0"/>
<dbReference type="GeneID" id="93091254"/>
<evidence type="ECO:0000256" key="1">
    <source>
        <dbReference type="ARBA" id="ARBA00022485"/>
    </source>
</evidence>
<evidence type="ECO:0000256" key="6">
    <source>
        <dbReference type="ARBA" id="ARBA00023014"/>
    </source>
</evidence>
<feature type="binding site" evidence="8">
    <location>
        <position position="34"/>
    </location>
    <ligand>
        <name>[4Fe-4S] cluster</name>
        <dbReference type="ChEBI" id="CHEBI:49883"/>
        <note>4Fe-4S-S-AdoMet</note>
    </ligand>
</feature>
<feature type="binding site" evidence="8">
    <location>
        <position position="53"/>
    </location>
    <ligand>
        <name>[4Fe-4S] cluster</name>
        <dbReference type="ChEBI" id="CHEBI:49883"/>
        <note>4Fe-4S-S-AdoMet</note>
    </ligand>
</feature>
<protein>
    <recommendedName>
        <fullName evidence="8">7-carboxy-7-deazaguanine synthase</fullName>
        <shortName evidence="8">CDG synthase</shortName>
        <ecNumber evidence="8">4.3.99.3</ecNumber>
    </recommendedName>
    <alternativeName>
        <fullName evidence="8">Queuosine biosynthesis protein QueE</fullName>
    </alternativeName>
</protein>
<feature type="binding site" evidence="8">
    <location>
        <position position="26"/>
    </location>
    <ligand>
        <name>substrate</name>
    </ligand>
</feature>
<feature type="binding site" evidence="8">
    <location>
        <begin position="147"/>
        <end position="149"/>
    </location>
    <ligand>
        <name>S-adenosyl-L-methionine</name>
        <dbReference type="ChEBI" id="CHEBI:59789"/>
    </ligand>
</feature>
<feature type="binding site" evidence="8">
    <location>
        <position position="55"/>
    </location>
    <ligand>
        <name>Mg(2+)</name>
        <dbReference type="ChEBI" id="CHEBI:18420"/>
    </ligand>
</feature>
<dbReference type="InterPro" id="IPR007197">
    <property type="entry name" value="rSAM"/>
</dbReference>
<keyword evidence="10" id="KW-1185">Reference proteome</keyword>
<name>A0A381DIY0_9BACT</name>
<gene>
    <name evidence="8" type="primary">queE</name>
    <name evidence="9" type="ORF">NCTC12475_00823</name>
</gene>
<feature type="binding site" evidence="8">
    <location>
        <position position="96"/>
    </location>
    <ligand>
        <name>S-adenosyl-L-methionine</name>
        <dbReference type="ChEBI" id="CHEBI:59789"/>
    </ligand>
</feature>
<dbReference type="InterPro" id="IPR058240">
    <property type="entry name" value="rSAM_sf"/>
</dbReference>
<keyword evidence="2 8" id="KW-0949">S-adenosyl-L-methionine</keyword>
<dbReference type="InterPro" id="IPR024924">
    <property type="entry name" value="7-CO-7-deazaguanine_synth-like"/>
</dbReference>
<dbReference type="OrthoDB" id="9792276at2"/>
<keyword evidence="7 8" id="KW-0456">Lyase</keyword>
<dbReference type="STRING" id="32024.GCA_000788295_01242"/>
<sequence length="250" mass="28249">MLSLVESFISIQGEGKYSGKYALFVRFAGCNLRCTGFGVNLKSLKTGEILVGCDTIKAVETSHFSYQNISNLQELLNLSVAKIPINLKPIVVITGGEPLIHHKNHIFCEFINYLLNHKFEVHFETNGSVFVDFDKFSFLKSCIFCVSIKLSNSGEIRQNRINLDALRAIKKNAKDSFYKFVLNAKDISNLSKEIKEILDIVPNEVYCMPMGATQTEIISNAAKVCDFCIKNGYNYTDRLHIRLWNDKEGV</sequence>
<dbReference type="GO" id="GO:0051539">
    <property type="term" value="F:4 iron, 4 sulfur cluster binding"/>
    <property type="evidence" value="ECO:0007669"/>
    <property type="project" value="UniProtKB-UniRule"/>
</dbReference>